<dbReference type="Pfam" id="PF08637">
    <property type="entry name" value="NCA2"/>
    <property type="match status" value="1"/>
</dbReference>
<name>A0AAE0FJU0_9CHLO</name>
<keyword evidence="2" id="KW-1185">Reference proteome</keyword>
<dbReference type="InterPro" id="IPR013946">
    <property type="entry name" value="NCA2-like"/>
</dbReference>
<proteinExistence type="predicted"/>
<evidence type="ECO:0000313" key="2">
    <source>
        <dbReference type="Proteomes" id="UP001190700"/>
    </source>
</evidence>
<sequence>MHITLWPGRDQSRDFVQKRERKLPGHGDNHLGVVVLFRELECILNRTLREPADEFAMKDIDVGLMVASIAAMEAIAMSPAVSSKLRLSLLQDLVELKSMDLGITQKLRTIERMHRTYHFLAASSSI</sequence>
<dbReference type="Proteomes" id="UP001190700">
    <property type="component" value="Unassembled WGS sequence"/>
</dbReference>
<dbReference type="AlphaFoldDB" id="A0AAE0FJU0"/>
<protein>
    <submittedName>
        <fullName evidence="1">Uncharacterized protein</fullName>
    </submittedName>
</protein>
<reference evidence="1 2" key="1">
    <citation type="journal article" date="2015" name="Genome Biol. Evol.">
        <title>Comparative Genomics of a Bacterivorous Green Alga Reveals Evolutionary Causalities and Consequences of Phago-Mixotrophic Mode of Nutrition.</title>
        <authorList>
            <person name="Burns J.A."/>
            <person name="Paasch A."/>
            <person name="Narechania A."/>
            <person name="Kim E."/>
        </authorList>
    </citation>
    <scope>NUCLEOTIDE SEQUENCE [LARGE SCALE GENOMIC DNA]</scope>
    <source>
        <strain evidence="1 2">PLY_AMNH</strain>
    </source>
</reference>
<comment type="caution">
    <text evidence="1">The sequence shown here is derived from an EMBL/GenBank/DDBJ whole genome shotgun (WGS) entry which is preliminary data.</text>
</comment>
<evidence type="ECO:0000313" key="1">
    <source>
        <dbReference type="EMBL" id="KAK3261054.1"/>
    </source>
</evidence>
<gene>
    <name evidence="1" type="ORF">CYMTET_30023</name>
</gene>
<dbReference type="EMBL" id="LGRX02017190">
    <property type="protein sequence ID" value="KAK3261054.1"/>
    <property type="molecule type" value="Genomic_DNA"/>
</dbReference>
<organism evidence="1 2">
    <name type="scientific">Cymbomonas tetramitiformis</name>
    <dbReference type="NCBI Taxonomy" id="36881"/>
    <lineage>
        <taxon>Eukaryota</taxon>
        <taxon>Viridiplantae</taxon>
        <taxon>Chlorophyta</taxon>
        <taxon>Pyramimonadophyceae</taxon>
        <taxon>Pyramimonadales</taxon>
        <taxon>Pyramimonadaceae</taxon>
        <taxon>Cymbomonas</taxon>
    </lineage>
</organism>
<accession>A0AAE0FJU0</accession>